<feature type="domain" description="HTH crp-type" evidence="6">
    <location>
        <begin position="147"/>
        <end position="215"/>
    </location>
</feature>
<dbReference type="InterPro" id="IPR000595">
    <property type="entry name" value="cNMP-bd_dom"/>
</dbReference>
<evidence type="ECO:0000259" key="6">
    <source>
        <dbReference type="PROSITE" id="PS51063"/>
    </source>
</evidence>
<dbReference type="RefSeq" id="WP_197646915.1">
    <property type="nucleotide sequence ID" value="NZ_JAEACP010000021.1"/>
</dbReference>
<evidence type="ECO:0000259" key="5">
    <source>
        <dbReference type="PROSITE" id="PS50042"/>
    </source>
</evidence>
<dbReference type="CDD" id="cd00038">
    <property type="entry name" value="CAP_ED"/>
    <property type="match status" value="1"/>
</dbReference>
<keyword evidence="3" id="KW-0804">Transcription</keyword>
<feature type="domain" description="Cyclic nucleotide-binding" evidence="5">
    <location>
        <begin position="14"/>
        <end position="133"/>
    </location>
</feature>
<dbReference type="SUPFAM" id="SSF46785">
    <property type="entry name" value="Winged helix' DNA-binding domain"/>
    <property type="match status" value="1"/>
</dbReference>
<gene>
    <name evidence="7" type="ORF">ACFOD6_04050</name>
</gene>
<dbReference type="Proteomes" id="UP001595445">
    <property type="component" value="Unassembled WGS sequence"/>
</dbReference>
<evidence type="ECO:0000313" key="7">
    <source>
        <dbReference type="EMBL" id="MFC3085216.1"/>
    </source>
</evidence>
<keyword evidence="8" id="KW-1185">Reference proteome</keyword>
<dbReference type="EMBL" id="JBHRSM010000009">
    <property type="protein sequence ID" value="MFC3085216.1"/>
    <property type="molecule type" value="Genomic_DNA"/>
</dbReference>
<dbReference type="Pfam" id="PF13545">
    <property type="entry name" value="HTH_Crp_2"/>
    <property type="match status" value="1"/>
</dbReference>
<dbReference type="InterPro" id="IPR050397">
    <property type="entry name" value="Env_Response_Regulators"/>
</dbReference>
<feature type="region of interest" description="Disordered" evidence="4">
    <location>
        <begin position="228"/>
        <end position="259"/>
    </location>
</feature>
<proteinExistence type="predicted"/>
<dbReference type="InterPro" id="IPR012318">
    <property type="entry name" value="HTH_CRP"/>
</dbReference>
<dbReference type="InterPro" id="IPR014710">
    <property type="entry name" value="RmlC-like_jellyroll"/>
</dbReference>
<dbReference type="Gene3D" id="1.10.10.10">
    <property type="entry name" value="Winged helix-like DNA-binding domain superfamily/Winged helix DNA-binding domain"/>
    <property type="match status" value="1"/>
</dbReference>
<evidence type="ECO:0000313" key="8">
    <source>
        <dbReference type="Proteomes" id="UP001595445"/>
    </source>
</evidence>
<name>A0ABV7DR21_9RHOB</name>
<accession>A0ABV7DR21</accession>
<organism evidence="7 8">
    <name type="scientific">Tabrizicola soli</name>
    <dbReference type="NCBI Taxonomy" id="2185115"/>
    <lineage>
        <taxon>Bacteria</taxon>
        <taxon>Pseudomonadati</taxon>
        <taxon>Pseudomonadota</taxon>
        <taxon>Alphaproteobacteria</taxon>
        <taxon>Rhodobacterales</taxon>
        <taxon>Paracoccaceae</taxon>
        <taxon>Tabrizicola</taxon>
    </lineage>
</organism>
<evidence type="ECO:0000256" key="3">
    <source>
        <dbReference type="ARBA" id="ARBA00023163"/>
    </source>
</evidence>
<comment type="caution">
    <text evidence="7">The sequence shown here is derived from an EMBL/GenBank/DDBJ whole genome shotgun (WGS) entry which is preliminary data.</text>
</comment>
<dbReference type="PROSITE" id="PS51063">
    <property type="entry name" value="HTH_CRP_2"/>
    <property type="match status" value="1"/>
</dbReference>
<reference evidence="8" key="1">
    <citation type="journal article" date="2019" name="Int. J. Syst. Evol. Microbiol.">
        <title>The Global Catalogue of Microorganisms (GCM) 10K type strain sequencing project: providing services to taxonomists for standard genome sequencing and annotation.</title>
        <authorList>
            <consortium name="The Broad Institute Genomics Platform"/>
            <consortium name="The Broad Institute Genome Sequencing Center for Infectious Disease"/>
            <person name="Wu L."/>
            <person name="Ma J."/>
        </authorList>
    </citation>
    <scope>NUCLEOTIDE SEQUENCE [LARGE SCALE GENOMIC DNA]</scope>
    <source>
        <strain evidence="8">KCTC 62102</strain>
    </source>
</reference>
<dbReference type="InterPro" id="IPR036388">
    <property type="entry name" value="WH-like_DNA-bd_sf"/>
</dbReference>
<evidence type="ECO:0000256" key="1">
    <source>
        <dbReference type="ARBA" id="ARBA00023015"/>
    </source>
</evidence>
<dbReference type="PANTHER" id="PTHR24567:SF26">
    <property type="entry name" value="REGULATORY PROTEIN YEIL"/>
    <property type="match status" value="1"/>
</dbReference>
<dbReference type="NCBIfam" id="NF006901">
    <property type="entry name" value="PRK09392.1"/>
    <property type="match status" value="1"/>
</dbReference>
<dbReference type="Gene3D" id="2.60.120.10">
    <property type="entry name" value="Jelly Rolls"/>
    <property type="match status" value="1"/>
</dbReference>
<dbReference type="InterPro" id="IPR036390">
    <property type="entry name" value="WH_DNA-bd_sf"/>
</dbReference>
<dbReference type="Pfam" id="PF00027">
    <property type="entry name" value="cNMP_binding"/>
    <property type="match status" value="1"/>
</dbReference>
<dbReference type="InterPro" id="IPR018490">
    <property type="entry name" value="cNMP-bd_dom_sf"/>
</dbReference>
<dbReference type="PANTHER" id="PTHR24567">
    <property type="entry name" value="CRP FAMILY TRANSCRIPTIONAL REGULATORY PROTEIN"/>
    <property type="match status" value="1"/>
</dbReference>
<evidence type="ECO:0000256" key="4">
    <source>
        <dbReference type="SAM" id="MobiDB-lite"/>
    </source>
</evidence>
<keyword evidence="2" id="KW-0238">DNA-binding</keyword>
<sequence>MRAEDFDEVRRLPLFRSMRPASFQAVMQGTYAQRFPPRLDLFRQGQGADFLHVVLEGSVELFADWQGASTTMAVVRPVGTFILAACIRDLPYLMSARTLEQTRILLVPAPGIRAVFREDAEFAVSIVEELAEAFRSMARHAKNLKLRNSRERIAGYLLEQSELAGRADRFVLQVEKRLVASYLGMTAENFSRALRSLAMDGVELKGQTVTITDRAALVRACPNDMLIDGPNPDATGGGLTLPRPALPRERRRKGRPGQG</sequence>
<feature type="compositionally biased region" description="Basic residues" evidence="4">
    <location>
        <begin position="249"/>
        <end position="259"/>
    </location>
</feature>
<dbReference type="PROSITE" id="PS50042">
    <property type="entry name" value="CNMP_BINDING_3"/>
    <property type="match status" value="1"/>
</dbReference>
<dbReference type="SUPFAM" id="SSF51206">
    <property type="entry name" value="cAMP-binding domain-like"/>
    <property type="match status" value="1"/>
</dbReference>
<evidence type="ECO:0000256" key="2">
    <source>
        <dbReference type="ARBA" id="ARBA00023125"/>
    </source>
</evidence>
<dbReference type="SMART" id="SM00419">
    <property type="entry name" value="HTH_CRP"/>
    <property type="match status" value="1"/>
</dbReference>
<keyword evidence="1" id="KW-0805">Transcription regulation</keyword>
<protein>
    <submittedName>
        <fullName evidence="7">Cyclic nucleotide-binding domain-containing protein</fullName>
    </submittedName>
</protein>